<dbReference type="InterPro" id="IPR008030">
    <property type="entry name" value="NmrA-like"/>
</dbReference>
<reference evidence="4 6" key="1">
    <citation type="journal article" date="2023" name="Microb. Genom.">
        <title>Mesoterricola silvestris gen. nov., sp. nov., Mesoterricola sediminis sp. nov., Geothrix oryzae sp. nov., Geothrix edaphica sp. nov., Geothrix rubra sp. nov., and Geothrix limicola sp. nov., six novel members of Acidobacteriota isolated from soils.</title>
        <authorList>
            <person name="Weisberg A.J."/>
            <person name="Pearce E."/>
            <person name="Kramer C.G."/>
            <person name="Chang J.H."/>
            <person name="Clarke C.R."/>
        </authorList>
    </citation>
    <scope>NUCLEOTIDE SEQUENCE</scope>
    <source>
        <strain evidence="5 6">NB05-1H</strain>
        <strain evidence="4">NRRL_B-16521</strain>
    </source>
</reference>
<dbReference type="PANTHER" id="PTHR47706">
    <property type="entry name" value="NMRA-LIKE FAMILY PROTEIN"/>
    <property type="match status" value="1"/>
</dbReference>
<dbReference type="Pfam" id="PF05368">
    <property type="entry name" value="NmrA"/>
    <property type="match status" value="1"/>
</dbReference>
<dbReference type="InterPro" id="IPR036291">
    <property type="entry name" value="NAD(P)-bd_dom_sf"/>
</dbReference>
<evidence type="ECO:0000313" key="5">
    <source>
        <dbReference type="EMBL" id="MDX3018003.1"/>
    </source>
</evidence>
<dbReference type="EMBL" id="JARAWC010000014">
    <property type="protein sequence ID" value="MDX2962000.1"/>
    <property type="molecule type" value="Genomic_DNA"/>
</dbReference>
<dbReference type="Gene3D" id="3.90.25.10">
    <property type="entry name" value="UDP-galactose 4-epimerase, domain 1"/>
    <property type="match status" value="1"/>
</dbReference>
<accession>A0AAP6EH47</accession>
<proteinExistence type="predicted"/>
<dbReference type="Gene3D" id="3.40.50.720">
    <property type="entry name" value="NAD(P)-binding Rossmann-like Domain"/>
    <property type="match status" value="1"/>
</dbReference>
<dbReference type="EMBL" id="JARAWP010000004">
    <property type="protein sequence ID" value="MDX3018003.1"/>
    <property type="molecule type" value="Genomic_DNA"/>
</dbReference>
<evidence type="ECO:0000256" key="1">
    <source>
        <dbReference type="ARBA" id="ARBA00022857"/>
    </source>
</evidence>
<evidence type="ECO:0000313" key="6">
    <source>
        <dbReference type="Proteomes" id="UP001272987"/>
    </source>
</evidence>
<comment type="caution">
    <text evidence="4">The sequence shown here is derived from an EMBL/GenBank/DDBJ whole genome shotgun (WGS) entry which is preliminary data.</text>
</comment>
<evidence type="ECO:0000256" key="2">
    <source>
        <dbReference type="ARBA" id="ARBA00023002"/>
    </source>
</evidence>
<gene>
    <name evidence="4" type="ORF">PV399_20135</name>
    <name evidence="5" type="ORF">PV666_08920</name>
</gene>
<evidence type="ECO:0000313" key="4">
    <source>
        <dbReference type="EMBL" id="MDX2962000.1"/>
    </source>
</evidence>
<feature type="domain" description="NmrA-like" evidence="3">
    <location>
        <begin position="3"/>
        <end position="114"/>
    </location>
</feature>
<organism evidence="4 7">
    <name type="scientific">Streptomyces acidiscabies</name>
    <dbReference type="NCBI Taxonomy" id="42234"/>
    <lineage>
        <taxon>Bacteria</taxon>
        <taxon>Bacillati</taxon>
        <taxon>Actinomycetota</taxon>
        <taxon>Actinomycetes</taxon>
        <taxon>Kitasatosporales</taxon>
        <taxon>Streptomycetaceae</taxon>
        <taxon>Streptomyces</taxon>
    </lineage>
</organism>
<dbReference type="RefSeq" id="WP_010356436.1">
    <property type="nucleotide sequence ID" value="NZ_CP122369.1"/>
</dbReference>
<dbReference type="InterPro" id="IPR051609">
    <property type="entry name" value="NmrA/Isoflavone_reductase-like"/>
</dbReference>
<keyword evidence="2" id="KW-0560">Oxidoreductase</keyword>
<sequence>MSTKVIAVVGASGHLGGLIADEVLAQSDAQLRLLVRPESRAKVADLESRGAQIVEGVFGAVSDDTLAAFTAGATTVVSAVQGGPDVIVDGQAALLRAARSAGVRRLIPSTFTLDLFKLRPGRIVAADWRRQFAELADTECGEVEVVHVLCGSFLARDVLFDFHRIIDPVERTAYVWGDGEQPVDYTTWDDTARYTAAAALDDNSIGRVLPIAGDRVDFRGLVAAYEKATGTELRVERLGSLADLDDRITELQAGGPGNFLEFLKLMYLRANLAGEGKLDALANDRYPSIRPTTVEQYLTV</sequence>
<evidence type="ECO:0000313" key="7">
    <source>
        <dbReference type="Proteomes" id="UP001282288"/>
    </source>
</evidence>
<dbReference type="AlphaFoldDB" id="A0AAP6EH47"/>
<dbReference type="GO" id="GO:0016491">
    <property type="term" value="F:oxidoreductase activity"/>
    <property type="evidence" value="ECO:0007669"/>
    <property type="project" value="UniProtKB-KW"/>
</dbReference>
<dbReference type="Proteomes" id="UP001272987">
    <property type="component" value="Unassembled WGS sequence"/>
</dbReference>
<keyword evidence="6" id="KW-1185">Reference proteome</keyword>
<dbReference type="PANTHER" id="PTHR47706:SF9">
    <property type="entry name" value="NMRA-LIKE DOMAIN-CONTAINING PROTEIN-RELATED"/>
    <property type="match status" value="1"/>
</dbReference>
<keyword evidence="1" id="KW-0521">NADP</keyword>
<protein>
    <submittedName>
        <fullName evidence="4">NmrA family NAD(P)-binding protein</fullName>
    </submittedName>
</protein>
<name>A0AAP6EH47_9ACTN</name>
<dbReference type="Proteomes" id="UP001282288">
    <property type="component" value="Unassembled WGS sequence"/>
</dbReference>
<evidence type="ECO:0000259" key="3">
    <source>
        <dbReference type="Pfam" id="PF05368"/>
    </source>
</evidence>
<dbReference type="GeneID" id="69812023"/>
<dbReference type="SUPFAM" id="SSF51735">
    <property type="entry name" value="NAD(P)-binding Rossmann-fold domains"/>
    <property type="match status" value="1"/>
</dbReference>